<dbReference type="AlphaFoldDB" id="A0AAE9XU47"/>
<protein>
    <submittedName>
        <fullName evidence="2">Glutathione S-transferase family protein</fullName>
    </submittedName>
</protein>
<evidence type="ECO:0000313" key="2">
    <source>
        <dbReference type="EMBL" id="WCL54966.1"/>
    </source>
</evidence>
<reference evidence="2" key="1">
    <citation type="submission" date="2023-01" db="EMBL/GenBank/DDBJ databases">
        <title>The genome sequence of Kordiimonadaceae bacterium 6D33.</title>
        <authorList>
            <person name="Liu Y."/>
        </authorList>
    </citation>
    <scope>NUCLEOTIDE SEQUENCE</scope>
    <source>
        <strain evidence="2">6D33</strain>
    </source>
</reference>
<dbReference type="CDD" id="cd03194">
    <property type="entry name" value="GST_C_3"/>
    <property type="match status" value="1"/>
</dbReference>
<dbReference type="GO" id="GO:0006749">
    <property type="term" value="P:glutathione metabolic process"/>
    <property type="evidence" value="ECO:0007669"/>
    <property type="project" value="TreeGrafter"/>
</dbReference>
<proteinExistence type="predicted"/>
<dbReference type="GO" id="GO:0006559">
    <property type="term" value="P:L-phenylalanine catabolic process"/>
    <property type="evidence" value="ECO:0007669"/>
    <property type="project" value="TreeGrafter"/>
</dbReference>
<dbReference type="SUPFAM" id="SSF47616">
    <property type="entry name" value="GST C-terminal domain-like"/>
    <property type="match status" value="1"/>
</dbReference>
<dbReference type="Gene3D" id="1.20.1050.10">
    <property type="match status" value="1"/>
</dbReference>
<dbReference type="GO" id="GO:0016034">
    <property type="term" value="F:maleylacetoacetate isomerase activity"/>
    <property type="evidence" value="ECO:0007669"/>
    <property type="project" value="TreeGrafter"/>
</dbReference>
<accession>A0AAE9XU47</accession>
<dbReference type="PROSITE" id="PS50404">
    <property type="entry name" value="GST_NTER"/>
    <property type="match status" value="1"/>
</dbReference>
<dbReference type="Gene3D" id="3.40.30.10">
    <property type="entry name" value="Glutaredoxin"/>
    <property type="match status" value="1"/>
</dbReference>
<dbReference type="EMBL" id="CP116805">
    <property type="protein sequence ID" value="WCL54966.1"/>
    <property type="molecule type" value="Genomic_DNA"/>
</dbReference>
<gene>
    <name evidence="2" type="ORF">PH603_04235</name>
</gene>
<feature type="domain" description="GST N-terminal" evidence="1">
    <location>
        <begin position="3"/>
        <end position="84"/>
    </location>
</feature>
<dbReference type="KEGG" id="gso:PH603_04235"/>
<dbReference type="InterPro" id="IPR036282">
    <property type="entry name" value="Glutathione-S-Trfase_C_sf"/>
</dbReference>
<dbReference type="CDD" id="cd03043">
    <property type="entry name" value="GST_N_1"/>
    <property type="match status" value="1"/>
</dbReference>
<name>A0AAE9XU47_9PROT</name>
<dbReference type="GO" id="GO:0004364">
    <property type="term" value="F:glutathione transferase activity"/>
    <property type="evidence" value="ECO:0007669"/>
    <property type="project" value="TreeGrafter"/>
</dbReference>
<evidence type="ECO:0000313" key="3">
    <source>
        <dbReference type="Proteomes" id="UP001217500"/>
    </source>
</evidence>
<organism evidence="2 3">
    <name type="scientific">Gimibacter soli</name>
    <dbReference type="NCBI Taxonomy" id="3024400"/>
    <lineage>
        <taxon>Bacteria</taxon>
        <taxon>Pseudomonadati</taxon>
        <taxon>Pseudomonadota</taxon>
        <taxon>Alphaproteobacteria</taxon>
        <taxon>Kordiimonadales</taxon>
        <taxon>Temperatibacteraceae</taxon>
        <taxon>Gimibacter</taxon>
    </lineage>
</organism>
<dbReference type="Pfam" id="PF13409">
    <property type="entry name" value="GST_N_2"/>
    <property type="match status" value="1"/>
</dbReference>
<dbReference type="RefSeq" id="WP_289504708.1">
    <property type="nucleotide sequence ID" value="NZ_CP116805.1"/>
</dbReference>
<sequence length="227" mass="24917">MALTIVIGNKTYSSWSLRGWLAVRHTGLAFKEVLLPLDTPEFHEKIRDYSPSGFVPALIHNGTTKVWDSLAIIDYCARLAPEKYWWPENDAAFGFARAMSAEMHSGFMALRRAAPFNTKAKYTGLKLSPAVAADVKRIDALWSEAIDKFGDGGPYLFGGFSAADMMFAPVVGRFLTYGISLSPTAMAYAMAVRSHPGVSEWYDAARAETMVVAMDEIDPATNMLGSE</sequence>
<dbReference type="SUPFAM" id="SSF52833">
    <property type="entry name" value="Thioredoxin-like"/>
    <property type="match status" value="1"/>
</dbReference>
<dbReference type="InterPro" id="IPR004045">
    <property type="entry name" value="Glutathione_S-Trfase_N"/>
</dbReference>
<evidence type="ECO:0000259" key="1">
    <source>
        <dbReference type="PROSITE" id="PS50404"/>
    </source>
</evidence>
<dbReference type="PANTHER" id="PTHR42673">
    <property type="entry name" value="MALEYLACETOACETATE ISOMERASE"/>
    <property type="match status" value="1"/>
</dbReference>
<dbReference type="InterPro" id="IPR036249">
    <property type="entry name" value="Thioredoxin-like_sf"/>
</dbReference>
<dbReference type="PANTHER" id="PTHR42673:SF4">
    <property type="entry name" value="MALEYLACETOACETATE ISOMERASE"/>
    <property type="match status" value="1"/>
</dbReference>
<keyword evidence="3" id="KW-1185">Reference proteome</keyword>
<dbReference type="Proteomes" id="UP001217500">
    <property type="component" value="Chromosome"/>
</dbReference>
<dbReference type="Pfam" id="PF13410">
    <property type="entry name" value="GST_C_2"/>
    <property type="match status" value="1"/>
</dbReference>